<gene>
    <name evidence="2" type="ORF">OXD698_LOCUS43031</name>
</gene>
<organism evidence="2 3">
    <name type="scientific">Adineta steineri</name>
    <dbReference type="NCBI Taxonomy" id="433720"/>
    <lineage>
        <taxon>Eukaryota</taxon>
        <taxon>Metazoa</taxon>
        <taxon>Spiralia</taxon>
        <taxon>Gnathifera</taxon>
        <taxon>Rotifera</taxon>
        <taxon>Eurotatoria</taxon>
        <taxon>Bdelloidea</taxon>
        <taxon>Adinetida</taxon>
        <taxon>Adinetidae</taxon>
        <taxon>Adineta</taxon>
    </lineage>
</organism>
<dbReference type="Proteomes" id="UP000663844">
    <property type="component" value="Unassembled WGS sequence"/>
</dbReference>
<accession>A0A820E9G8</accession>
<feature type="non-terminal residue" evidence="2">
    <location>
        <position position="147"/>
    </location>
</feature>
<reference evidence="2" key="1">
    <citation type="submission" date="2021-02" db="EMBL/GenBank/DDBJ databases">
        <authorList>
            <person name="Nowell W R."/>
        </authorList>
    </citation>
    <scope>NUCLEOTIDE SEQUENCE</scope>
</reference>
<evidence type="ECO:0000256" key="1">
    <source>
        <dbReference type="SAM" id="MobiDB-lite"/>
    </source>
</evidence>
<feature type="compositionally biased region" description="Polar residues" evidence="1">
    <location>
        <begin position="87"/>
        <end position="121"/>
    </location>
</feature>
<feature type="compositionally biased region" description="Polar residues" evidence="1">
    <location>
        <begin position="129"/>
        <end position="147"/>
    </location>
</feature>
<comment type="caution">
    <text evidence="2">The sequence shown here is derived from an EMBL/GenBank/DDBJ whole genome shotgun (WGS) entry which is preliminary data.</text>
</comment>
<dbReference type="EMBL" id="CAJOAZ010011823">
    <property type="protein sequence ID" value="CAF4243053.1"/>
    <property type="molecule type" value="Genomic_DNA"/>
</dbReference>
<dbReference type="AlphaFoldDB" id="A0A820E9G8"/>
<protein>
    <submittedName>
        <fullName evidence="2">Uncharacterized protein</fullName>
    </submittedName>
</protein>
<proteinExistence type="predicted"/>
<feature type="non-terminal residue" evidence="2">
    <location>
        <position position="1"/>
    </location>
</feature>
<evidence type="ECO:0000313" key="3">
    <source>
        <dbReference type="Proteomes" id="UP000663844"/>
    </source>
</evidence>
<name>A0A820E9G8_9BILA</name>
<evidence type="ECO:0000313" key="2">
    <source>
        <dbReference type="EMBL" id="CAF4243053.1"/>
    </source>
</evidence>
<feature type="region of interest" description="Disordered" evidence="1">
    <location>
        <begin position="38"/>
        <end position="147"/>
    </location>
</feature>
<sequence>TDEHDTDFEQELFFTKAHTSRIDDDILREQDRKVKRTTSLVSLPEKEAPKLSTDQTIRSALLPPSRLLRKKSPQKQSEQVHHRSRQSNETETQQINNILSPINDNDVTSFDTSIELNSNRSISKHESSTKMPSLNNNTRKTFAQRIN</sequence>